<proteinExistence type="predicted"/>
<keyword evidence="3" id="KW-1185">Reference proteome</keyword>
<evidence type="ECO:0000313" key="3">
    <source>
        <dbReference type="Proteomes" id="UP001176961"/>
    </source>
</evidence>
<name>A0AA36GR57_CYLNA</name>
<dbReference type="EMBL" id="CATQJL010000223">
    <property type="protein sequence ID" value="CAJ0596724.1"/>
    <property type="molecule type" value="Genomic_DNA"/>
</dbReference>
<feature type="region of interest" description="Disordered" evidence="1">
    <location>
        <begin position="1"/>
        <end position="21"/>
    </location>
</feature>
<evidence type="ECO:0000313" key="2">
    <source>
        <dbReference type="EMBL" id="CAJ0596724.1"/>
    </source>
</evidence>
<evidence type="ECO:0000256" key="1">
    <source>
        <dbReference type="SAM" id="MobiDB-lite"/>
    </source>
</evidence>
<reference evidence="2" key="1">
    <citation type="submission" date="2023-07" db="EMBL/GenBank/DDBJ databases">
        <authorList>
            <consortium name="CYATHOMIX"/>
        </authorList>
    </citation>
    <scope>NUCLEOTIDE SEQUENCE</scope>
    <source>
        <strain evidence="2">N/A</strain>
    </source>
</reference>
<dbReference type="Proteomes" id="UP001176961">
    <property type="component" value="Unassembled WGS sequence"/>
</dbReference>
<protein>
    <submittedName>
        <fullName evidence="2">Uncharacterized protein</fullName>
    </submittedName>
</protein>
<sequence>MSTATRSASVRERSGKRPNGTWRLKLPELCPGPNHAALFLVGIKNSNRIFVSKFNALQQDQAFREKFDISLIINRNGFSRI</sequence>
<gene>
    <name evidence="2" type="ORF">CYNAS_LOCUS8707</name>
</gene>
<organism evidence="2 3">
    <name type="scientific">Cylicocyclus nassatus</name>
    <name type="common">Nematode worm</name>
    <dbReference type="NCBI Taxonomy" id="53992"/>
    <lineage>
        <taxon>Eukaryota</taxon>
        <taxon>Metazoa</taxon>
        <taxon>Ecdysozoa</taxon>
        <taxon>Nematoda</taxon>
        <taxon>Chromadorea</taxon>
        <taxon>Rhabditida</taxon>
        <taxon>Rhabditina</taxon>
        <taxon>Rhabditomorpha</taxon>
        <taxon>Strongyloidea</taxon>
        <taxon>Strongylidae</taxon>
        <taxon>Cylicocyclus</taxon>
    </lineage>
</organism>
<dbReference type="AlphaFoldDB" id="A0AA36GR57"/>
<accession>A0AA36GR57</accession>
<comment type="caution">
    <text evidence="2">The sequence shown here is derived from an EMBL/GenBank/DDBJ whole genome shotgun (WGS) entry which is preliminary data.</text>
</comment>